<sequence length="50" mass="6142">MFTEQMYFSLNKELIFDEKNKIKKENRNDCFFECYRIFAHRLVGVLCDDV</sequence>
<dbReference type="EMBL" id="ADKM02000018">
    <property type="protein sequence ID" value="EGC04534.1"/>
    <property type="molecule type" value="Genomic_DNA"/>
</dbReference>
<reference evidence="1 2" key="1">
    <citation type="submission" date="2011-02" db="EMBL/GenBank/DDBJ databases">
        <authorList>
            <person name="Nelson K.E."/>
            <person name="Sutton G."/>
            <person name="Torralba M."/>
            <person name="Durkin S."/>
            <person name="Harkins D."/>
            <person name="Montgomery R."/>
            <person name="Ziemer C."/>
            <person name="Klaassens E."/>
            <person name="Ocuiv P."/>
            <person name="Morrison M."/>
        </authorList>
    </citation>
    <scope>NUCLEOTIDE SEQUENCE [LARGE SCALE GENOMIC DNA]</scope>
    <source>
        <strain evidence="1 2">8</strain>
    </source>
</reference>
<organism evidence="1 2">
    <name type="scientific">Ruminococcus albus 8</name>
    <dbReference type="NCBI Taxonomy" id="246199"/>
    <lineage>
        <taxon>Bacteria</taxon>
        <taxon>Bacillati</taxon>
        <taxon>Bacillota</taxon>
        <taxon>Clostridia</taxon>
        <taxon>Eubacteriales</taxon>
        <taxon>Oscillospiraceae</taxon>
        <taxon>Ruminococcus</taxon>
    </lineage>
</organism>
<evidence type="ECO:0000313" key="1">
    <source>
        <dbReference type="EMBL" id="EGC04534.1"/>
    </source>
</evidence>
<gene>
    <name evidence="1" type="ORF">CUS_7464</name>
</gene>
<dbReference type="Proteomes" id="UP000004259">
    <property type="component" value="Unassembled WGS sequence"/>
</dbReference>
<name>E9S888_RUMAL</name>
<evidence type="ECO:0000313" key="2">
    <source>
        <dbReference type="Proteomes" id="UP000004259"/>
    </source>
</evidence>
<protein>
    <submittedName>
        <fullName evidence="1">Conserved domain protein</fullName>
    </submittedName>
</protein>
<comment type="caution">
    <text evidence="1">The sequence shown here is derived from an EMBL/GenBank/DDBJ whole genome shotgun (WGS) entry which is preliminary data.</text>
</comment>
<dbReference type="AlphaFoldDB" id="E9S888"/>
<keyword evidence="2" id="KW-1185">Reference proteome</keyword>
<accession>E9S888</accession>
<dbReference type="STRING" id="246199.CUS_7464"/>
<proteinExistence type="predicted"/>